<feature type="repeat" description="RCC1" evidence="2">
    <location>
        <begin position="226"/>
        <end position="278"/>
    </location>
</feature>
<protein>
    <submittedName>
        <fullName evidence="3">E3 ubiquitin-protein ligase herc2</fullName>
    </submittedName>
</protein>
<dbReference type="PANTHER" id="PTHR22870:SF466">
    <property type="entry name" value="ANKYRIN REPEAT-CONTAINING PROTEIN"/>
    <property type="match status" value="1"/>
</dbReference>
<dbReference type="PRINTS" id="PR00633">
    <property type="entry name" value="RCCNDNSATION"/>
</dbReference>
<evidence type="ECO:0000313" key="3">
    <source>
        <dbReference type="EMBL" id="KAK8887008.1"/>
    </source>
</evidence>
<dbReference type="InterPro" id="IPR009091">
    <property type="entry name" value="RCC1/BLIP-II"/>
</dbReference>
<organism evidence="3 4">
    <name type="scientific">Tritrichomonas musculus</name>
    <dbReference type="NCBI Taxonomy" id="1915356"/>
    <lineage>
        <taxon>Eukaryota</taxon>
        <taxon>Metamonada</taxon>
        <taxon>Parabasalia</taxon>
        <taxon>Tritrichomonadida</taxon>
        <taxon>Tritrichomonadidae</taxon>
        <taxon>Tritrichomonas</taxon>
    </lineage>
</organism>
<dbReference type="InterPro" id="IPR000408">
    <property type="entry name" value="Reg_chr_condens"/>
</dbReference>
<evidence type="ECO:0000256" key="2">
    <source>
        <dbReference type="PROSITE-ProRule" id="PRU00235"/>
    </source>
</evidence>
<keyword evidence="4" id="KW-1185">Reference proteome</keyword>
<keyword evidence="1" id="KW-0677">Repeat</keyword>
<feature type="repeat" description="RCC1" evidence="2">
    <location>
        <begin position="1"/>
        <end position="57"/>
    </location>
</feature>
<evidence type="ECO:0000313" key="4">
    <source>
        <dbReference type="Proteomes" id="UP001470230"/>
    </source>
</evidence>
<dbReference type="Pfam" id="PF00415">
    <property type="entry name" value="RCC1"/>
    <property type="match status" value="1"/>
</dbReference>
<feature type="repeat" description="RCC1" evidence="2">
    <location>
        <begin position="58"/>
        <end position="107"/>
    </location>
</feature>
<dbReference type="Pfam" id="PF13540">
    <property type="entry name" value="RCC1_2"/>
    <property type="match status" value="1"/>
</dbReference>
<dbReference type="Gene3D" id="2.130.10.30">
    <property type="entry name" value="Regulator of chromosome condensation 1/beta-lactamase-inhibitor protein II"/>
    <property type="match status" value="2"/>
</dbReference>
<dbReference type="Proteomes" id="UP001470230">
    <property type="component" value="Unassembled WGS sequence"/>
</dbReference>
<proteinExistence type="predicted"/>
<dbReference type="EMBL" id="JAPFFF010000006">
    <property type="protein sequence ID" value="KAK8887008.1"/>
    <property type="molecule type" value="Genomic_DNA"/>
</dbReference>
<dbReference type="InterPro" id="IPR051210">
    <property type="entry name" value="Ub_ligase/GEF_domain"/>
</dbReference>
<dbReference type="PROSITE" id="PS50012">
    <property type="entry name" value="RCC1_3"/>
    <property type="match status" value="3"/>
</dbReference>
<comment type="caution">
    <text evidence="3">The sequence shown here is derived from an EMBL/GenBank/DDBJ whole genome shotgun (WGS) entry which is preliminary data.</text>
</comment>
<reference evidence="3 4" key="1">
    <citation type="submission" date="2024-04" db="EMBL/GenBank/DDBJ databases">
        <title>Tritrichomonas musculus Genome.</title>
        <authorList>
            <person name="Alves-Ferreira E."/>
            <person name="Grigg M."/>
            <person name="Lorenzi H."/>
            <person name="Galac M."/>
        </authorList>
    </citation>
    <scope>NUCLEOTIDE SEQUENCE [LARGE SCALE GENOMIC DNA]</scope>
    <source>
        <strain evidence="3 4">EAF2021</strain>
    </source>
</reference>
<dbReference type="SUPFAM" id="SSF50985">
    <property type="entry name" value="RCC1/BLIP-II"/>
    <property type="match status" value="1"/>
</dbReference>
<sequence length="373" mass="41809">MAVYGLGLNNHYQSGPVSNDSVSFSDVMGSPTPYPIDANNLFLISCGMYHTLFLLKDGRVFVNGNDSNYRIGHPKHGEYKEPTEFIFKEPIIWITCGGNYSCYLTESGRLIYSNEETNGPYHVKYDLPIIYISGSAEVPVAIDEEGNVLIFEKNPKKPPQKYTLPSPVFEIAAGITLVFVITIDYKVYVKNIKDNSSFEVCADFEDIKIISIAGYLEHFLALSLDGEVYSKGRNSHCQCGNGSTDSVGHFIHVKGELENIKVKKIAVGGWNSLCLTEDSKLYGFGLNTSYQMSKLKNENGQLYRNVPYPTLINCFDDEVSDFALGSEFSYYLTGGISFPHPGRDKYFPNEQASKSQLVKKLYTFLQFPNDEEE</sequence>
<gene>
    <name evidence="3" type="ORF">M9Y10_038043</name>
</gene>
<evidence type="ECO:0000256" key="1">
    <source>
        <dbReference type="ARBA" id="ARBA00022737"/>
    </source>
</evidence>
<dbReference type="PROSITE" id="PS00626">
    <property type="entry name" value="RCC1_2"/>
    <property type="match status" value="1"/>
</dbReference>
<name>A0ABR2K824_9EUKA</name>
<dbReference type="PANTHER" id="PTHR22870">
    <property type="entry name" value="REGULATOR OF CHROMOSOME CONDENSATION"/>
    <property type="match status" value="1"/>
</dbReference>
<accession>A0ABR2K824</accession>